<dbReference type="InterPro" id="IPR032466">
    <property type="entry name" value="Metal_Hydrolase"/>
</dbReference>
<keyword evidence="1 3" id="KW-0479">Metal-binding</keyword>
<dbReference type="GO" id="GO:0004536">
    <property type="term" value="F:DNA nuclease activity"/>
    <property type="evidence" value="ECO:0007669"/>
    <property type="project" value="InterPro"/>
</dbReference>
<dbReference type="PANTHER" id="PTHR46124">
    <property type="entry name" value="D-AMINOACYL-TRNA DEACYLASE"/>
    <property type="match status" value="1"/>
</dbReference>
<feature type="binding site" evidence="3">
    <location>
        <position position="128"/>
    </location>
    <ligand>
        <name>a divalent metal cation</name>
        <dbReference type="ChEBI" id="CHEBI:60240"/>
        <label>2</label>
    </ligand>
</feature>
<dbReference type="NCBIfam" id="TIGR00010">
    <property type="entry name" value="YchF/TatD family DNA exonuclease"/>
    <property type="match status" value="1"/>
</dbReference>
<organism evidence="4 5">
    <name type="scientific">Haliovirga abyssi</name>
    <dbReference type="NCBI Taxonomy" id="2996794"/>
    <lineage>
        <taxon>Bacteria</taxon>
        <taxon>Fusobacteriati</taxon>
        <taxon>Fusobacteriota</taxon>
        <taxon>Fusobacteriia</taxon>
        <taxon>Fusobacteriales</taxon>
        <taxon>Haliovirgaceae</taxon>
        <taxon>Haliovirga</taxon>
    </lineage>
</organism>
<evidence type="ECO:0000256" key="3">
    <source>
        <dbReference type="PIRSR" id="PIRSR005902-1"/>
    </source>
</evidence>
<evidence type="ECO:0000313" key="4">
    <source>
        <dbReference type="EMBL" id="BDU49753.1"/>
    </source>
</evidence>
<name>A0AAU9DN49_9FUSO</name>
<dbReference type="GO" id="GO:0005829">
    <property type="term" value="C:cytosol"/>
    <property type="evidence" value="ECO:0007669"/>
    <property type="project" value="TreeGrafter"/>
</dbReference>
<dbReference type="InterPro" id="IPR001130">
    <property type="entry name" value="TatD-like"/>
</dbReference>
<dbReference type="PROSITE" id="PS01137">
    <property type="entry name" value="TATD_1"/>
    <property type="match status" value="1"/>
</dbReference>
<dbReference type="PIRSF" id="PIRSF005902">
    <property type="entry name" value="DNase_TatD"/>
    <property type="match status" value="1"/>
</dbReference>
<dbReference type="CDD" id="cd01310">
    <property type="entry name" value="TatD_DNAse"/>
    <property type="match status" value="1"/>
</dbReference>
<dbReference type="KEGG" id="haby:HLVA_03220"/>
<feature type="binding site" evidence="3">
    <location>
        <position position="92"/>
    </location>
    <ligand>
        <name>a divalent metal cation</name>
        <dbReference type="ChEBI" id="CHEBI:60240"/>
        <label>1</label>
    </ligand>
</feature>
<feature type="binding site" evidence="3">
    <location>
        <position position="7"/>
    </location>
    <ligand>
        <name>a divalent metal cation</name>
        <dbReference type="ChEBI" id="CHEBI:60240"/>
        <label>1</label>
    </ligand>
</feature>
<keyword evidence="5" id="KW-1185">Reference proteome</keyword>
<gene>
    <name evidence="4" type="ORF">HLVA_03220</name>
</gene>
<feature type="binding site" evidence="3">
    <location>
        <position position="9"/>
    </location>
    <ligand>
        <name>a divalent metal cation</name>
        <dbReference type="ChEBI" id="CHEBI:60240"/>
        <label>1</label>
    </ligand>
</feature>
<dbReference type="GO" id="GO:0046872">
    <property type="term" value="F:metal ion binding"/>
    <property type="evidence" value="ECO:0007669"/>
    <property type="project" value="UniProtKB-KW"/>
</dbReference>
<feature type="binding site" evidence="3">
    <location>
        <position position="151"/>
    </location>
    <ligand>
        <name>a divalent metal cation</name>
        <dbReference type="ChEBI" id="CHEBI:60240"/>
        <label>2</label>
    </ligand>
</feature>
<keyword evidence="2 4" id="KW-0378">Hydrolase</keyword>
<dbReference type="AlphaFoldDB" id="A0AAU9DN49"/>
<dbReference type="RefSeq" id="WP_307904700.1">
    <property type="nucleotide sequence ID" value="NZ_AP027059.1"/>
</dbReference>
<evidence type="ECO:0000256" key="2">
    <source>
        <dbReference type="ARBA" id="ARBA00022801"/>
    </source>
</evidence>
<dbReference type="InterPro" id="IPR018228">
    <property type="entry name" value="DNase_TatD-rel_CS"/>
</dbReference>
<dbReference type="Gene3D" id="3.20.20.140">
    <property type="entry name" value="Metal-dependent hydrolases"/>
    <property type="match status" value="1"/>
</dbReference>
<dbReference type="EMBL" id="AP027059">
    <property type="protein sequence ID" value="BDU49753.1"/>
    <property type="molecule type" value="Genomic_DNA"/>
</dbReference>
<reference evidence="4 5" key="1">
    <citation type="submission" date="2022-11" db="EMBL/GenBank/DDBJ databases">
        <title>Haliovirga abyssi gen. nov., sp. nov., a mesophilic fermentative bacterium isolated from the Iheya North hydrothermal field and the proposal of Haliovirgaceae fam. nov.</title>
        <authorList>
            <person name="Miyazaki U."/>
            <person name="Tame A."/>
            <person name="Miyazaki J."/>
            <person name="Takai K."/>
            <person name="Sawayama S."/>
            <person name="Kitajima M."/>
            <person name="Okamoto A."/>
            <person name="Nakagawa S."/>
        </authorList>
    </citation>
    <scope>NUCLEOTIDE SEQUENCE [LARGE SCALE GENOMIC DNA]</scope>
    <source>
        <strain evidence="4 5">IC12</strain>
    </source>
</reference>
<feature type="binding site" evidence="3">
    <location>
        <position position="200"/>
    </location>
    <ligand>
        <name>a divalent metal cation</name>
        <dbReference type="ChEBI" id="CHEBI:60240"/>
        <label>1</label>
    </ligand>
</feature>
<dbReference type="PANTHER" id="PTHR46124:SF2">
    <property type="entry name" value="D-AMINOACYL-TRNA DEACYLASE"/>
    <property type="match status" value="1"/>
</dbReference>
<proteinExistence type="predicted"/>
<dbReference type="GO" id="GO:0016788">
    <property type="term" value="F:hydrolase activity, acting on ester bonds"/>
    <property type="evidence" value="ECO:0007669"/>
    <property type="project" value="InterPro"/>
</dbReference>
<dbReference type="SUPFAM" id="SSF51556">
    <property type="entry name" value="Metallo-dependent hydrolases"/>
    <property type="match status" value="1"/>
</dbReference>
<accession>A0AAU9DN49</accession>
<evidence type="ECO:0000313" key="5">
    <source>
        <dbReference type="Proteomes" id="UP001321582"/>
    </source>
</evidence>
<evidence type="ECO:0000256" key="1">
    <source>
        <dbReference type="ARBA" id="ARBA00022723"/>
    </source>
</evidence>
<dbReference type="FunFam" id="3.20.20.140:FF:000005">
    <property type="entry name" value="TatD family hydrolase"/>
    <property type="match status" value="1"/>
</dbReference>
<protein>
    <submittedName>
        <fullName evidence="4">Hydrolase TatD</fullName>
    </submittedName>
</protein>
<sequence length="253" mass="29515">MKLIDAHCHINLDEFKDDFNEVVERINKKLEFAVNIGFDMKTSLESVELAKKYDFIYSAIGIHPNEAKEYSDEVEKKLIKLAENPKVLAIGEIGLDYYREGAPRDLQKDVFRKQIELAIKLDKPILIHCRDAYGDTFDILNEYKEARGIMHSYSGSYEFAKKLMDRFYFSISGPVTFKNAKNVKEMVRELPIERIMVETDSPYLTPTPYRGKRNEPIFVEYVAREVADLKNMKYEEVKDITNKNTKKAFEIEV</sequence>
<dbReference type="Proteomes" id="UP001321582">
    <property type="component" value="Chromosome"/>
</dbReference>
<dbReference type="InterPro" id="IPR015991">
    <property type="entry name" value="TatD/YcfH-like"/>
</dbReference>
<dbReference type="Pfam" id="PF01026">
    <property type="entry name" value="TatD_DNase"/>
    <property type="match status" value="1"/>
</dbReference>